<protein>
    <submittedName>
        <fullName evidence="2">Uncharacterized protein</fullName>
    </submittedName>
</protein>
<name>A0A1M7T725_9BRAD</name>
<feature type="region of interest" description="Disordered" evidence="1">
    <location>
        <begin position="1"/>
        <end position="46"/>
    </location>
</feature>
<gene>
    <name evidence="2" type="ORF">SAMN05444170_0966</name>
</gene>
<accession>A0A1M7T725</accession>
<proteinExistence type="predicted"/>
<organism evidence="2 3">
    <name type="scientific">Bradyrhizobium erythrophlei</name>
    <dbReference type="NCBI Taxonomy" id="1437360"/>
    <lineage>
        <taxon>Bacteria</taxon>
        <taxon>Pseudomonadati</taxon>
        <taxon>Pseudomonadota</taxon>
        <taxon>Alphaproteobacteria</taxon>
        <taxon>Hyphomicrobiales</taxon>
        <taxon>Nitrobacteraceae</taxon>
        <taxon>Bradyrhizobium</taxon>
    </lineage>
</organism>
<evidence type="ECO:0000313" key="2">
    <source>
        <dbReference type="EMBL" id="SHN66509.1"/>
    </source>
</evidence>
<keyword evidence="3" id="KW-1185">Reference proteome</keyword>
<dbReference type="AlphaFoldDB" id="A0A1M7T725"/>
<reference evidence="3" key="1">
    <citation type="submission" date="2016-11" db="EMBL/GenBank/DDBJ databases">
        <authorList>
            <person name="Varghese N."/>
            <person name="Submissions S."/>
        </authorList>
    </citation>
    <scope>NUCLEOTIDE SEQUENCE [LARGE SCALE GENOMIC DNA]</scope>
    <source>
        <strain evidence="3">GAS401</strain>
    </source>
</reference>
<dbReference type="EMBL" id="LT670849">
    <property type="protein sequence ID" value="SHN66509.1"/>
    <property type="molecule type" value="Genomic_DNA"/>
</dbReference>
<evidence type="ECO:0000256" key="1">
    <source>
        <dbReference type="SAM" id="MobiDB-lite"/>
    </source>
</evidence>
<evidence type="ECO:0000313" key="3">
    <source>
        <dbReference type="Proteomes" id="UP000184096"/>
    </source>
</evidence>
<dbReference type="Proteomes" id="UP000184096">
    <property type="component" value="Chromosome I"/>
</dbReference>
<sequence length="120" mass="12344">MDWSSFFAGGPFASLAPQLPAQPQPSQPQPDASTTATPGAPLNVQPTAQFGILNGQQRPKDQDGQLALMAQAQKLLAPAAIPSLQPIQMAKPVGSQGINPLQFLAAFGKNPLSTMQGGAA</sequence>